<dbReference type="OrthoDB" id="1495740at2"/>
<evidence type="ECO:0000313" key="1">
    <source>
        <dbReference type="EMBL" id="PSB21190.1"/>
    </source>
</evidence>
<evidence type="ECO:0000313" key="2">
    <source>
        <dbReference type="Proteomes" id="UP000238634"/>
    </source>
</evidence>
<reference evidence="1 2" key="1">
    <citation type="submission" date="2018-02" db="EMBL/GenBank/DDBJ databases">
        <authorList>
            <person name="Cohen D.B."/>
            <person name="Kent A.D."/>
        </authorList>
    </citation>
    <scope>NUCLEOTIDE SEQUENCE [LARGE SCALE GENOMIC DNA]</scope>
    <source>
        <strain evidence="1 2">ULC007</strain>
    </source>
</reference>
<organism evidence="1 2">
    <name type="scientific">Phormidesmis priestleyi ULC007</name>
    <dbReference type="NCBI Taxonomy" id="1920490"/>
    <lineage>
        <taxon>Bacteria</taxon>
        <taxon>Bacillati</taxon>
        <taxon>Cyanobacteriota</taxon>
        <taxon>Cyanophyceae</taxon>
        <taxon>Leptolyngbyales</taxon>
        <taxon>Leptolyngbyaceae</taxon>
        <taxon>Phormidesmis</taxon>
    </lineage>
</organism>
<comment type="caution">
    <text evidence="1">The sequence shown here is derived from an EMBL/GenBank/DDBJ whole genome shotgun (WGS) entry which is preliminary data.</text>
</comment>
<accession>A0A2T1DL14</accession>
<dbReference type="EMBL" id="PVWG01000003">
    <property type="protein sequence ID" value="PSB21190.1"/>
    <property type="molecule type" value="Genomic_DNA"/>
</dbReference>
<proteinExistence type="predicted"/>
<sequence length="154" mass="18091">MTEPRRRAITALDNDIGQERYKLYKSSFSWIKKSIDDGYYLEAISIVESLITDRLESYLSLLFDKDFSFKTLGELIQAIRSDKLNKTDELLRCLVLNDLDHWRKARNKAAHEMVKIEDGKRVSWEERVKINKTVAEAGLELVRKIDNQIRKLRS</sequence>
<name>A0A2T1DL14_9CYAN</name>
<protein>
    <recommendedName>
        <fullName evidence="3">DUF4145 domain-containing protein</fullName>
    </recommendedName>
</protein>
<gene>
    <name evidence="1" type="ORF">C7B65_04445</name>
</gene>
<keyword evidence="2" id="KW-1185">Reference proteome</keyword>
<dbReference type="RefSeq" id="WP_073069844.1">
    <property type="nucleotide sequence ID" value="NZ_MPPI01000004.1"/>
</dbReference>
<reference evidence="1 2" key="2">
    <citation type="submission" date="2018-03" db="EMBL/GenBank/DDBJ databases">
        <title>The ancient ancestry and fast evolution of plastids.</title>
        <authorList>
            <person name="Moore K.R."/>
            <person name="Magnabosco C."/>
            <person name="Momper L."/>
            <person name="Gold D.A."/>
            <person name="Bosak T."/>
            <person name="Fournier G.P."/>
        </authorList>
    </citation>
    <scope>NUCLEOTIDE SEQUENCE [LARGE SCALE GENOMIC DNA]</scope>
    <source>
        <strain evidence="1 2">ULC007</strain>
    </source>
</reference>
<dbReference type="Proteomes" id="UP000238634">
    <property type="component" value="Unassembled WGS sequence"/>
</dbReference>
<dbReference type="AlphaFoldDB" id="A0A2T1DL14"/>
<evidence type="ECO:0008006" key="3">
    <source>
        <dbReference type="Google" id="ProtNLM"/>
    </source>
</evidence>